<dbReference type="InterPro" id="IPR052040">
    <property type="entry name" value="GTPase/Isobutyryl-CoA_mutase"/>
</dbReference>
<protein>
    <submittedName>
        <fullName evidence="6">Methylmalonyl Co-A mutase-associated GTPase MeaB</fullName>
    </submittedName>
</protein>
<evidence type="ECO:0000256" key="5">
    <source>
        <dbReference type="ARBA" id="ARBA00023186"/>
    </source>
</evidence>
<dbReference type="RefSeq" id="WP_101519658.1">
    <property type="nucleotide sequence ID" value="NZ_PKLZ01000001.1"/>
</dbReference>
<comment type="similarity">
    <text evidence="1">Belongs to the SIMIBI class G3E GTPase family. ArgK/MeaB subfamily.</text>
</comment>
<dbReference type="AlphaFoldDB" id="A0A2N5Y6L8"/>
<keyword evidence="7" id="KW-1185">Reference proteome</keyword>
<dbReference type="SUPFAM" id="SSF52540">
    <property type="entry name" value="P-loop containing nucleoside triphosphate hydrolases"/>
    <property type="match status" value="1"/>
</dbReference>
<dbReference type="Proteomes" id="UP000234845">
    <property type="component" value="Unassembled WGS sequence"/>
</dbReference>
<dbReference type="InterPro" id="IPR027417">
    <property type="entry name" value="P-loop_NTPase"/>
</dbReference>
<keyword evidence="3" id="KW-0378">Hydrolase</keyword>
<dbReference type="PANTHER" id="PTHR43087:SF1">
    <property type="entry name" value="LAO_AO TRANSPORT SYSTEM ATPASE"/>
    <property type="match status" value="1"/>
</dbReference>
<dbReference type="PANTHER" id="PTHR43087">
    <property type="entry name" value="LYSINE/ARGININE/ORNITHINE TRANSPORT SYSTEM KINASE"/>
    <property type="match status" value="1"/>
</dbReference>
<name>A0A2N5Y6L8_9GAMM</name>
<keyword evidence="2" id="KW-0547">Nucleotide-binding</keyword>
<dbReference type="InterPro" id="IPR005129">
    <property type="entry name" value="GTPase_ArgK"/>
</dbReference>
<keyword evidence="5" id="KW-0143">Chaperone</keyword>
<dbReference type="GO" id="GO:0003924">
    <property type="term" value="F:GTPase activity"/>
    <property type="evidence" value="ECO:0007669"/>
    <property type="project" value="InterPro"/>
</dbReference>
<dbReference type="NCBIfam" id="TIGR00750">
    <property type="entry name" value="lao"/>
    <property type="match status" value="1"/>
</dbReference>
<sequence>MHEQLKQQLEHAQAGDRGALARLISVLESGGSDAAILERCLRARHGGGYTVGITGAPGAGKSTLVSALLGEVLAEPGRVALLAVDPSSPLSRGALLGDRVRMQPHAGSPDVFIRSMASRGHLGGLAMATRSARRLLEACGWPLTLIETVGVGQVELDVASATDTVVVVLNPGWGDEVQANKAGLMEVADIFVINKADKAGLDATRRDLEGALASLPPERRPQVLETIATEGKGAAALWQAIRDHRAAITASGELEQRRLAQVRSELKGMMDALLANQVQRLFEGQDAHARVLAVSEGSLDIATASDQMLDLLYDQAAGRV</sequence>
<gene>
    <name evidence="6" type="ORF">CWI75_01320</name>
</gene>
<evidence type="ECO:0000256" key="4">
    <source>
        <dbReference type="ARBA" id="ARBA00023134"/>
    </source>
</evidence>
<dbReference type="GO" id="GO:0005525">
    <property type="term" value="F:GTP binding"/>
    <property type="evidence" value="ECO:0007669"/>
    <property type="project" value="UniProtKB-KW"/>
</dbReference>
<dbReference type="Gene3D" id="3.40.50.300">
    <property type="entry name" value="P-loop containing nucleotide triphosphate hydrolases"/>
    <property type="match status" value="1"/>
</dbReference>
<keyword evidence="4" id="KW-0342">GTP-binding</keyword>
<dbReference type="OrthoDB" id="9778292at2"/>
<accession>A0A2N5Y6L8</accession>
<organism evidence="6 7">
    <name type="scientific">Kineobactrum sediminis</name>
    <dbReference type="NCBI Taxonomy" id="1905677"/>
    <lineage>
        <taxon>Bacteria</taxon>
        <taxon>Pseudomonadati</taxon>
        <taxon>Pseudomonadota</taxon>
        <taxon>Gammaproteobacteria</taxon>
        <taxon>Cellvibrionales</taxon>
        <taxon>Halieaceae</taxon>
        <taxon>Kineobactrum</taxon>
    </lineage>
</organism>
<dbReference type="Pfam" id="PF03308">
    <property type="entry name" value="MeaB"/>
    <property type="match status" value="1"/>
</dbReference>
<evidence type="ECO:0000256" key="2">
    <source>
        <dbReference type="ARBA" id="ARBA00022741"/>
    </source>
</evidence>
<comment type="caution">
    <text evidence="6">The sequence shown here is derived from an EMBL/GenBank/DDBJ whole genome shotgun (WGS) entry which is preliminary data.</text>
</comment>
<evidence type="ECO:0000256" key="1">
    <source>
        <dbReference type="ARBA" id="ARBA00009625"/>
    </source>
</evidence>
<proteinExistence type="inferred from homology"/>
<evidence type="ECO:0000256" key="3">
    <source>
        <dbReference type="ARBA" id="ARBA00022801"/>
    </source>
</evidence>
<dbReference type="EMBL" id="PKLZ01000001">
    <property type="protein sequence ID" value="PLW84021.1"/>
    <property type="molecule type" value="Genomic_DNA"/>
</dbReference>
<evidence type="ECO:0000313" key="7">
    <source>
        <dbReference type="Proteomes" id="UP000234845"/>
    </source>
</evidence>
<evidence type="ECO:0000313" key="6">
    <source>
        <dbReference type="EMBL" id="PLW84021.1"/>
    </source>
</evidence>
<reference evidence="7" key="1">
    <citation type="submission" date="2017-11" db="EMBL/GenBank/DDBJ databases">
        <title>The draft genome sequence of Chromatocurvus sp. F02.</title>
        <authorList>
            <person name="Du Z.-J."/>
            <person name="Chang Y.-Q."/>
        </authorList>
    </citation>
    <scope>NUCLEOTIDE SEQUENCE [LARGE SCALE GENOMIC DNA]</scope>
    <source>
        <strain evidence="7">F02</strain>
    </source>
</reference>